<dbReference type="Pfam" id="PF24764">
    <property type="entry name" value="rva_4"/>
    <property type="match status" value="1"/>
</dbReference>
<proteinExistence type="predicted"/>
<dbReference type="EMBL" id="JARIHO010000015">
    <property type="protein sequence ID" value="KAJ7350041.1"/>
    <property type="molecule type" value="Genomic_DNA"/>
</dbReference>
<evidence type="ECO:0000313" key="3">
    <source>
        <dbReference type="Proteomes" id="UP001218218"/>
    </source>
</evidence>
<evidence type="ECO:0000313" key="2">
    <source>
        <dbReference type="EMBL" id="KAJ7350041.1"/>
    </source>
</evidence>
<comment type="caution">
    <text evidence="2">The sequence shown here is derived from an EMBL/GenBank/DDBJ whole genome shotgun (WGS) entry which is preliminary data.</text>
</comment>
<dbReference type="InterPro" id="IPR058913">
    <property type="entry name" value="Integrase_dom_put"/>
</dbReference>
<dbReference type="Proteomes" id="UP001218218">
    <property type="component" value="Unassembled WGS sequence"/>
</dbReference>
<dbReference type="AlphaFoldDB" id="A0AAD7A5W3"/>
<keyword evidence="3" id="KW-1185">Reference proteome</keyword>
<gene>
    <name evidence="2" type="ORF">DFH08DRAFT_958969</name>
</gene>
<reference evidence="2" key="1">
    <citation type="submission" date="2023-03" db="EMBL/GenBank/DDBJ databases">
        <title>Massive genome expansion in bonnet fungi (Mycena s.s.) driven by repeated elements and novel gene families across ecological guilds.</title>
        <authorList>
            <consortium name="Lawrence Berkeley National Laboratory"/>
            <person name="Harder C.B."/>
            <person name="Miyauchi S."/>
            <person name="Viragh M."/>
            <person name="Kuo A."/>
            <person name="Thoen E."/>
            <person name="Andreopoulos B."/>
            <person name="Lu D."/>
            <person name="Skrede I."/>
            <person name="Drula E."/>
            <person name="Henrissat B."/>
            <person name="Morin E."/>
            <person name="Kohler A."/>
            <person name="Barry K."/>
            <person name="LaButti K."/>
            <person name="Morin E."/>
            <person name="Salamov A."/>
            <person name="Lipzen A."/>
            <person name="Mereny Z."/>
            <person name="Hegedus B."/>
            <person name="Baldrian P."/>
            <person name="Stursova M."/>
            <person name="Weitz H."/>
            <person name="Taylor A."/>
            <person name="Grigoriev I.V."/>
            <person name="Nagy L.G."/>
            <person name="Martin F."/>
            <person name="Kauserud H."/>
        </authorList>
    </citation>
    <scope>NUCLEOTIDE SEQUENCE</scope>
    <source>
        <strain evidence="2">CBHHK002</strain>
    </source>
</reference>
<dbReference type="PANTHER" id="PTHR46177">
    <property type="entry name" value="INTEGRASE CATALYTIC DOMAIN-CONTAINING PROTEIN"/>
    <property type="match status" value="1"/>
</dbReference>
<accession>A0AAD7A5W3</accession>
<protein>
    <recommendedName>
        <fullName evidence="1">Integrase core domain-containing protein</fullName>
    </recommendedName>
</protein>
<name>A0AAD7A5W3_9AGAR</name>
<dbReference type="PANTHER" id="PTHR46177:SF1">
    <property type="entry name" value="INTEGRASE CATALYTIC DOMAIN-CONTAINING PROTEIN"/>
    <property type="match status" value="1"/>
</dbReference>
<feature type="domain" description="Integrase core" evidence="1">
    <location>
        <begin position="141"/>
        <end position="318"/>
    </location>
</feature>
<organism evidence="2 3">
    <name type="scientific">Mycena albidolilacea</name>
    <dbReference type="NCBI Taxonomy" id="1033008"/>
    <lineage>
        <taxon>Eukaryota</taxon>
        <taxon>Fungi</taxon>
        <taxon>Dikarya</taxon>
        <taxon>Basidiomycota</taxon>
        <taxon>Agaricomycotina</taxon>
        <taxon>Agaricomycetes</taxon>
        <taxon>Agaricomycetidae</taxon>
        <taxon>Agaricales</taxon>
        <taxon>Marasmiineae</taxon>
        <taxon>Mycenaceae</taxon>
        <taxon>Mycena</taxon>
    </lineage>
</organism>
<sequence length="517" mass="60398">MKRNNQHKPLPPLEMIELHILHYWKMRKTDKQIVELLNTKHIDTSRYGIGLTRFRELRESMGLFRARKQAHTPETIQPAMIRLRAQYPKAGQREVCSLLFHEENMNVPKSVITAYFAQYEPDLLRQRRANRLKRKRFWSAGVNDIWTLDQHDKWKYKFGLALHSCLEPFVGRIQWLKIWWTNSNPRLILSYYLDTVEESGHMPLVSQSDPGVENFGIANGHTLLRHWHDPSLEGTLQHRWMNEKKNVIPEIGWSQLRRRWTPGFEDILDVGVNNGWYNPSNLLEALIFRWVFIPWLQKELDLYRDRVNNTAKRADRNKVLPHGVPNHMYEAPEDYGALDFKIRVNPTAIAEVRNLYAPPDHDVFELVPRDFAIIVGQIYQQLGQPSVTRTNCWDLYMDILTRFQHLDSLHGVPAERDEQWGYALTMARDDYKDDIELIPNLRPLHNGADVIGPDGTYYMGGVRNGLGLDSVQSSQLDAMIDRDEPLPVGLVDLEEADPLITWFSEDEGSPDSDHDEW</sequence>
<evidence type="ECO:0000259" key="1">
    <source>
        <dbReference type="Pfam" id="PF24764"/>
    </source>
</evidence>